<gene>
    <name evidence="5" type="ORF">L3X38_015868</name>
</gene>
<evidence type="ECO:0000313" key="5">
    <source>
        <dbReference type="EMBL" id="KAI5336600.1"/>
    </source>
</evidence>
<dbReference type="InterPro" id="IPR036188">
    <property type="entry name" value="FAD/NAD-bd_sf"/>
</dbReference>
<comment type="cofactor">
    <cofactor evidence="1">
        <name>FAD</name>
        <dbReference type="ChEBI" id="CHEBI:57692"/>
    </cofactor>
</comment>
<comment type="caution">
    <text evidence="5">The sequence shown here is derived from an EMBL/GenBank/DDBJ whole genome shotgun (WGS) entry which is preliminary data.</text>
</comment>
<dbReference type="InterPro" id="IPR001611">
    <property type="entry name" value="Leu-rich_rpt"/>
</dbReference>
<dbReference type="InterPro" id="IPR051871">
    <property type="entry name" value="GMC_Oxidoreductase-Related"/>
</dbReference>
<dbReference type="SUPFAM" id="SSF52058">
    <property type="entry name" value="L domain-like"/>
    <property type="match status" value="1"/>
</dbReference>
<dbReference type="PANTHER" id="PTHR45968">
    <property type="entry name" value="OSJNBA0019K04.7 PROTEIN"/>
    <property type="match status" value="1"/>
</dbReference>
<dbReference type="GO" id="GO:0016614">
    <property type="term" value="F:oxidoreductase activity, acting on CH-OH group of donors"/>
    <property type="evidence" value="ECO:0007669"/>
    <property type="project" value="InterPro"/>
</dbReference>
<keyword evidence="6" id="KW-1185">Reference proteome</keyword>
<accession>A0AAD4W468</accession>
<keyword evidence="3" id="KW-0274">FAD</keyword>
<name>A0AAD4W468_PRUDU</name>
<dbReference type="Pfam" id="PF00560">
    <property type="entry name" value="LRR_1"/>
    <property type="match status" value="2"/>
</dbReference>
<dbReference type="InterPro" id="IPR032675">
    <property type="entry name" value="LRR_dom_sf"/>
</dbReference>
<proteinExistence type="predicted"/>
<reference evidence="5 6" key="1">
    <citation type="journal article" date="2022" name="G3 (Bethesda)">
        <title>Whole-genome sequence and methylome profiling of the almond [Prunus dulcis (Mill.) D.A. Webb] cultivar 'Nonpareil'.</title>
        <authorList>
            <person name="D'Amico-Willman K.M."/>
            <person name="Ouma W.Z."/>
            <person name="Meulia T."/>
            <person name="Sideli G.M."/>
            <person name="Gradziel T.M."/>
            <person name="Fresnedo-Ramirez J."/>
        </authorList>
    </citation>
    <scope>NUCLEOTIDE SEQUENCE [LARGE SCALE GENOMIC DNA]</scope>
    <source>
        <strain evidence="5">Clone GOH B32 T37-40</strain>
    </source>
</reference>
<dbReference type="Gene3D" id="3.30.410.40">
    <property type="match status" value="1"/>
</dbReference>
<sequence>MAFWSFELAEPGHECVDLSKASDWFQVTNTLPSMLVELHMSGCELNQIPVGVANMTRLKVVNLRWNIIWGTIPQWLYTCSNLESLSLYLNLLRGEILSSIGNLTAIVNLDLSANQIEGKMPNSLGNLCKLTVLDLSRNYFNGSVSEMESLLESLKRIRNGGGVMCLIRTCPPPSSTRPFWELTGFRVMRTPKLIELGLEQSQWNRGTPSTDITLFEKISSSTYRVCINSSEKKVEESQSDTEDSGAVGDDLGDSGKVVSINQNFQQTIWHYHGGCQVGRVVDKGYRVLGIDSLRVIGGSTFYHTPGANPQATVMMLGRYMGQRIMHDRLVHGSKQKN</sequence>
<keyword evidence="2" id="KW-0285">Flavoprotein</keyword>
<organism evidence="5 6">
    <name type="scientific">Prunus dulcis</name>
    <name type="common">Almond</name>
    <name type="synonym">Amygdalus dulcis</name>
    <dbReference type="NCBI Taxonomy" id="3755"/>
    <lineage>
        <taxon>Eukaryota</taxon>
        <taxon>Viridiplantae</taxon>
        <taxon>Streptophyta</taxon>
        <taxon>Embryophyta</taxon>
        <taxon>Tracheophyta</taxon>
        <taxon>Spermatophyta</taxon>
        <taxon>Magnoliopsida</taxon>
        <taxon>eudicotyledons</taxon>
        <taxon>Gunneridae</taxon>
        <taxon>Pentapetalae</taxon>
        <taxon>rosids</taxon>
        <taxon>fabids</taxon>
        <taxon>Rosales</taxon>
        <taxon>Rosaceae</taxon>
        <taxon>Amygdaloideae</taxon>
        <taxon>Amygdaleae</taxon>
        <taxon>Prunus</taxon>
    </lineage>
</organism>
<dbReference type="Gene3D" id="3.50.50.60">
    <property type="entry name" value="FAD/NAD(P)-binding domain"/>
    <property type="match status" value="1"/>
</dbReference>
<dbReference type="SUPFAM" id="SSF51905">
    <property type="entry name" value="FAD/NAD(P)-binding domain"/>
    <property type="match status" value="1"/>
</dbReference>
<evidence type="ECO:0000256" key="1">
    <source>
        <dbReference type="ARBA" id="ARBA00001974"/>
    </source>
</evidence>
<dbReference type="InterPro" id="IPR007867">
    <property type="entry name" value="GMC_OxRtase_C"/>
</dbReference>
<evidence type="ECO:0000256" key="2">
    <source>
        <dbReference type="ARBA" id="ARBA00022630"/>
    </source>
</evidence>
<dbReference type="EMBL" id="JAJFAZ020000003">
    <property type="protein sequence ID" value="KAI5336600.1"/>
    <property type="molecule type" value="Genomic_DNA"/>
</dbReference>
<evidence type="ECO:0000313" key="6">
    <source>
        <dbReference type="Proteomes" id="UP001054821"/>
    </source>
</evidence>
<dbReference type="Gene3D" id="3.80.10.10">
    <property type="entry name" value="Ribonuclease Inhibitor"/>
    <property type="match status" value="1"/>
</dbReference>
<evidence type="ECO:0000256" key="3">
    <source>
        <dbReference type="ARBA" id="ARBA00022827"/>
    </source>
</evidence>
<dbReference type="PANTHER" id="PTHR45968:SF31">
    <property type="entry name" value="GLUCOSE-METHANOL-CHOLINE (GMC) OXIDOREDUCTASE FAMILY PROTEIN"/>
    <property type="match status" value="1"/>
</dbReference>
<dbReference type="Proteomes" id="UP001054821">
    <property type="component" value="Chromosome 3"/>
</dbReference>
<protein>
    <recommendedName>
        <fullName evidence="4">Glucose-methanol-choline oxidoreductase C-terminal domain-containing protein</fullName>
    </recommendedName>
</protein>
<dbReference type="Pfam" id="PF05199">
    <property type="entry name" value="GMC_oxred_C"/>
    <property type="match status" value="1"/>
</dbReference>
<evidence type="ECO:0000259" key="4">
    <source>
        <dbReference type="Pfam" id="PF05199"/>
    </source>
</evidence>
<dbReference type="AlphaFoldDB" id="A0AAD4W468"/>
<feature type="domain" description="Glucose-methanol-choline oxidoreductase C-terminal" evidence="4">
    <location>
        <begin position="259"/>
        <end position="317"/>
    </location>
</feature>